<dbReference type="Gene3D" id="2.130.10.10">
    <property type="entry name" value="YVTN repeat-like/Quinoprotein amine dehydrogenase"/>
    <property type="match status" value="4"/>
</dbReference>
<dbReference type="InterPro" id="IPR036097">
    <property type="entry name" value="HisK_dim/P_sf"/>
</dbReference>
<evidence type="ECO:0000313" key="15">
    <source>
        <dbReference type="Proteomes" id="UP000315439"/>
    </source>
</evidence>
<dbReference type="GO" id="GO:0000155">
    <property type="term" value="F:phosphorelay sensor kinase activity"/>
    <property type="evidence" value="ECO:0007669"/>
    <property type="project" value="InterPro"/>
</dbReference>
<comment type="catalytic activity">
    <reaction evidence="1">
        <text>ATP + protein L-histidine = ADP + protein N-phospho-L-histidine.</text>
        <dbReference type="EC" id="2.7.13.3"/>
    </reaction>
</comment>
<dbReference type="SUPFAM" id="SSF47384">
    <property type="entry name" value="Homodimeric domain of signal transducing histidine kinase"/>
    <property type="match status" value="1"/>
</dbReference>
<dbReference type="InterPro" id="IPR004358">
    <property type="entry name" value="Sig_transdc_His_kin-like_C"/>
</dbReference>
<evidence type="ECO:0000256" key="4">
    <source>
        <dbReference type="ARBA" id="ARBA00022679"/>
    </source>
</evidence>
<protein>
    <recommendedName>
        <fullName evidence="2">histidine kinase</fullName>
        <ecNumber evidence="2">2.7.13.3</ecNumber>
    </recommendedName>
</protein>
<dbReference type="OrthoDB" id="9772100at2"/>
<dbReference type="SUPFAM" id="SSF46689">
    <property type="entry name" value="Homeodomain-like"/>
    <property type="match status" value="1"/>
</dbReference>
<feature type="domain" description="Response regulatory" evidence="13">
    <location>
        <begin position="1148"/>
        <end position="1263"/>
    </location>
</feature>
<gene>
    <name evidence="14" type="ORF">FLL46_01330</name>
</gene>
<dbReference type="InterPro" id="IPR011006">
    <property type="entry name" value="CheY-like_superfamily"/>
</dbReference>
<dbReference type="SMART" id="SM00342">
    <property type="entry name" value="HTH_ARAC"/>
    <property type="match status" value="1"/>
</dbReference>
<dbReference type="Pfam" id="PF12833">
    <property type="entry name" value="HTH_18"/>
    <property type="match status" value="1"/>
</dbReference>
<dbReference type="GO" id="GO:0043565">
    <property type="term" value="F:sequence-specific DNA binding"/>
    <property type="evidence" value="ECO:0007669"/>
    <property type="project" value="InterPro"/>
</dbReference>
<dbReference type="SUPFAM" id="SSF63829">
    <property type="entry name" value="Calcium-dependent phosphotriesterase"/>
    <property type="match status" value="3"/>
</dbReference>
<evidence type="ECO:0000259" key="11">
    <source>
        <dbReference type="PROSITE" id="PS01124"/>
    </source>
</evidence>
<dbReference type="InterPro" id="IPR036890">
    <property type="entry name" value="HATPase_C_sf"/>
</dbReference>
<evidence type="ECO:0000256" key="5">
    <source>
        <dbReference type="ARBA" id="ARBA00022777"/>
    </source>
</evidence>
<dbReference type="Gene3D" id="2.60.40.10">
    <property type="entry name" value="Immunoglobulins"/>
    <property type="match status" value="1"/>
</dbReference>
<dbReference type="InterPro" id="IPR018062">
    <property type="entry name" value="HTH_AraC-typ_CS"/>
</dbReference>
<dbReference type="InterPro" id="IPR015943">
    <property type="entry name" value="WD40/YVTN_repeat-like_dom_sf"/>
</dbReference>
<organism evidence="14 15">
    <name type="scientific">Aliikangiella coralliicola</name>
    <dbReference type="NCBI Taxonomy" id="2592383"/>
    <lineage>
        <taxon>Bacteria</taxon>
        <taxon>Pseudomonadati</taxon>
        <taxon>Pseudomonadota</taxon>
        <taxon>Gammaproteobacteria</taxon>
        <taxon>Oceanospirillales</taxon>
        <taxon>Pleioneaceae</taxon>
        <taxon>Aliikangiella</taxon>
    </lineage>
</organism>
<dbReference type="InterPro" id="IPR011110">
    <property type="entry name" value="Reg_prop"/>
</dbReference>
<dbReference type="EC" id="2.7.13.3" evidence="2"/>
<keyword evidence="15" id="KW-1185">Reference proteome</keyword>
<evidence type="ECO:0000256" key="2">
    <source>
        <dbReference type="ARBA" id="ARBA00012438"/>
    </source>
</evidence>
<dbReference type="InterPro" id="IPR003594">
    <property type="entry name" value="HATPase_dom"/>
</dbReference>
<evidence type="ECO:0000313" key="14">
    <source>
        <dbReference type="EMBL" id="TQV89554.1"/>
    </source>
</evidence>
<dbReference type="InterPro" id="IPR001789">
    <property type="entry name" value="Sig_transdc_resp-reg_receiver"/>
</dbReference>
<feature type="transmembrane region" description="Helical" evidence="10">
    <location>
        <begin position="830"/>
        <end position="852"/>
    </location>
</feature>
<dbReference type="PROSITE" id="PS01124">
    <property type="entry name" value="HTH_ARAC_FAMILY_2"/>
    <property type="match status" value="1"/>
</dbReference>
<dbReference type="Pfam" id="PF02518">
    <property type="entry name" value="HATPase_c"/>
    <property type="match status" value="1"/>
</dbReference>
<dbReference type="PROSITE" id="PS50109">
    <property type="entry name" value="HIS_KIN"/>
    <property type="match status" value="1"/>
</dbReference>
<dbReference type="FunFam" id="3.30.565.10:FF:000006">
    <property type="entry name" value="Sensor histidine kinase WalK"/>
    <property type="match status" value="1"/>
</dbReference>
<dbReference type="EMBL" id="VIKS01000001">
    <property type="protein sequence ID" value="TQV89554.1"/>
    <property type="molecule type" value="Genomic_DNA"/>
</dbReference>
<keyword evidence="7" id="KW-0238">DNA-binding</keyword>
<dbReference type="PROSITE" id="PS50110">
    <property type="entry name" value="RESPONSE_REGULATORY"/>
    <property type="match status" value="1"/>
</dbReference>
<dbReference type="Gene3D" id="3.40.50.2300">
    <property type="match status" value="1"/>
</dbReference>
<dbReference type="Pfam" id="PF07494">
    <property type="entry name" value="Reg_prop"/>
    <property type="match status" value="5"/>
</dbReference>
<dbReference type="SMART" id="SM00387">
    <property type="entry name" value="HATPase_c"/>
    <property type="match status" value="1"/>
</dbReference>
<accession>A0A545UJA8</accession>
<dbReference type="CDD" id="cd00075">
    <property type="entry name" value="HATPase"/>
    <property type="match status" value="1"/>
</dbReference>
<dbReference type="SMART" id="SM00448">
    <property type="entry name" value="REC"/>
    <property type="match status" value="1"/>
</dbReference>
<dbReference type="Proteomes" id="UP000315439">
    <property type="component" value="Unassembled WGS sequence"/>
</dbReference>
<dbReference type="GO" id="GO:0005886">
    <property type="term" value="C:plasma membrane"/>
    <property type="evidence" value="ECO:0007669"/>
    <property type="project" value="UniProtKB-ARBA"/>
</dbReference>
<keyword evidence="4" id="KW-0808">Transferase</keyword>
<evidence type="ECO:0000259" key="12">
    <source>
        <dbReference type="PROSITE" id="PS50109"/>
    </source>
</evidence>
<dbReference type="Gene3D" id="1.10.10.60">
    <property type="entry name" value="Homeodomain-like"/>
    <property type="match status" value="1"/>
</dbReference>
<dbReference type="InterPro" id="IPR003661">
    <property type="entry name" value="HisK_dim/P_dom"/>
</dbReference>
<keyword evidence="10" id="KW-1133">Transmembrane helix</keyword>
<keyword evidence="10" id="KW-0472">Membrane</keyword>
<dbReference type="Pfam" id="PF07495">
    <property type="entry name" value="Y_Y_Y"/>
    <property type="match status" value="1"/>
</dbReference>
<dbReference type="CDD" id="cd00082">
    <property type="entry name" value="HisKA"/>
    <property type="match status" value="1"/>
</dbReference>
<evidence type="ECO:0000256" key="7">
    <source>
        <dbReference type="ARBA" id="ARBA00023125"/>
    </source>
</evidence>
<dbReference type="PRINTS" id="PR00344">
    <property type="entry name" value="BCTRLSENSOR"/>
</dbReference>
<dbReference type="InterPro" id="IPR009057">
    <property type="entry name" value="Homeodomain-like_sf"/>
</dbReference>
<dbReference type="PANTHER" id="PTHR43547:SF2">
    <property type="entry name" value="HYBRID SIGNAL TRANSDUCTION HISTIDINE KINASE C"/>
    <property type="match status" value="1"/>
</dbReference>
<evidence type="ECO:0000256" key="9">
    <source>
        <dbReference type="PROSITE-ProRule" id="PRU00169"/>
    </source>
</evidence>
<keyword evidence="5" id="KW-0418">Kinase</keyword>
<sequence>MKKIKYGPTFSCLAFFGIYFLIVTSVTASVKPIRFEHFYDIPELSKLSATAIVQDDNGFIWIASETGLYRFDGYELKQYIHNNNLSNSLSENYVFCLFKDSLGTLWVGTSGGGLNRYDFDQDRFVHYQSSPDDPTTLSDNHINAITEDPFGYIWVGTADGLNKLNKVTGKVKRFYQGKEKGGLSDNTVNTLVSDSNDNIWVGTKKGLDKINSQLDTVQATYQFENEFSKEKYNPVLSIYTEHSNDILVGTNEGIYRMKERGNEYQVTNLIESNQDKFLNYSINSITMDERGNIWLGSRKSGIIKVQPGSKEYVQYTHQLGNTGGLNSDYVNKLYFDGHNNLWVATAEGVSKLSSVSQNIDYFPHTGQEGEVIFDKDILALFVDSKNNLWVGTFHGGLYQYNQNHELIRQYAHNPNDQNSISRGAISSIVEDDSGLLWVATIGGGLNRLDPKTHTATHFLHNENDDNSISNDSVHALHRDGKDSLWIGTFKGVDHFNFMTGEFTHYLYSDQERAGLQESTGLQENTGLSDNNVLALLVDSRNRLWVGTQKGGLNLFDQASKSFTHFKHDPDDVNTIGSNFVSSISESESGLIWIGTVSGGLNSLDVENNLVSRYEAQDGLISNNVMAVLNDDHHNVWVSSDSGLSRFNTNLKRWTNFTAEDGLQENDFYLRSAFRSKSGELFFGGINGYNRINPANIGQPDKPSTVVLTDFLLFNNTVLVDSKQNDSKNKFKLKQNISNTKKLVLTHKDNLFSFEFSALNSRNPKLVQYSYQLEGWDEQWLQTNYKKRYATYSNIPAGDYYLNVKAKQGHHDWGKTTTIAIKILPPVWRTYWAYSIYIILTIGLVSAFLWLYAKKRNAEFLRQKVQSEHSAALKIAETKDQLLANISHEFRTPLTLILGPLDSLAEKSEREQDKSEILRIKRNSQRLLAMVDQLLDLARLKRNASTEWRYIDVWQSSHFIVESFRGIAQSRNIKLNLNPDVRVDLGVNMTPDSFEKILTNLLSNAFKYSPDESCINVEISCVDLKKVKIDVIDDGYGIAKEDQARIFERFVQVNKYDSNGVGVGIGLALVKELVSSHLGSIFVNSELMKGSCFSVVLPLAKAPDNKIGEALQSEAKPSANYLISELSKLKSESPVEVNTDTEQDAQKMSILIVEDNQEMHRYLLDCFSENYHCICASDGQQGVNKAIEHMPDLIISDLMMPVKDGYQLTEELRNNEKTSHIPIMLLTAKGDLKSRIKGWQATIDDYVVKPFNPVELNTRIKALLANRKKLRSLYGSVLGFHSPLELSEASKMSPADSAFVKKFEQCITEHYQNPELNRGVIASKLFMTERQLNRKLSALVEHNFSSYLRKFRLRKALALIRQGRSISEISESVGFGSVAYFSRCFKKEYGRPPSEYGQVNDKILLE</sequence>
<dbReference type="PROSITE" id="PS00041">
    <property type="entry name" value="HTH_ARAC_FAMILY_1"/>
    <property type="match status" value="1"/>
</dbReference>
<dbReference type="InterPro" id="IPR005467">
    <property type="entry name" value="His_kinase_dom"/>
</dbReference>
<feature type="modified residue" description="4-aspartylphosphate" evidence="9">
    <location>
        <position position="1196"/>
    </location>
</feature>
<feature type="domain" description="Histidine kinase" evidence="12">
    <location>
        <begin position="884"/>
        <end position="1100"/>
    </location>
</feature>
<proteinExistence type="predicted"/>
<dbReference type="SUPFAM" id="SSF55874">
    <property type="entry name" value="ATPase domain of HSP90 chaperone/DNA topoisomerase II/histidine kinase"/>
    <property type="match status" value="1"/>
</dbReference>
<evidence type="ECO:0000256" key="1">
    <source>
        <dbReference type="ARBA" id="ARBA00000085"/>
    </source>
</evidence>
<feature type="domain" description="HTH araC/xylS-type" evidence="11">
    <location>
        <begin position="1300"/>
        <end position="1398"/>
    </location>
</feature>
<dbReference type="Pfam" id="PF00512">
    <property type="entry name" value="HisKA"/>
    <property type="match status" value="1"/>
</dbReference>
<dbReference type="Pfam" id="PF00072">
    <property type="entry name" value="Response_reg"/>
    <property type="match status" value="1"/>
</dbReference>
<evidence type="ECO:0000256" key="3">
    <source>
        <dbReference type="ARBA" id="ARBA00022553"/>
    </source>
</evidence>
<dbReference type="PANTHER" id="PTHR43547">
    <property type="entry name" value="TWO-COMPONENT HISTIDINE KINASE"/>
    <property type="match status" value="1"/>
</dbReference>
<dbReference type="Gene3D" id="1.10.287.130">
    <property type="match status" value="1"/>
</dbReference>
<dbReference type="SUPFAM" id="SSF52172">
    <property type="entry name" value="CheY-like"/>
    <property type="match status" value="1"/>
</dbReference>
<comment type="caution">
    <text evidence="14">The sequence shown here is derived from an EMBL/GenBank/DDBJ whole genome shotgun (WGS) entry which is preliminary data.</text>
</comment>
<dbReference type="InterPro" id="IPR011123">
    <property type="entry name" value="Y_Y_Y"/>
</dbReference>
<keyword evidence="8" id="KW-0804">Transcription</keyword>
<dbReference type="InterPro" id="IPR018060">
    <property type="entry name" value="HTH_AraC"/>
</dbReference>
<name>A0A545UJA8_9GAMM</name>
<dbReference type="InterPro" id="IPR013783">
    <property type="entry name" value="Ig-like_fold"/>
</dbReference>
<dbReference type="GO" id="GO:0003700">
    <property type="term" value="F:DNA-binding transcription factor activity"/>
    <property type="evidence" value="ECO:0007669"/>
    <property type="project" value="InterPro"/>
</dbReference>
<dbReference type="RefSeq" id="WP_142891618.1">
    <property type="nucleotide sequence ID" value="NZ_ML660160.1"/>
</dbReference>
<evidence type="ECO:0000256" key="6">
    <source>
        <dbReference type="ARBA" id="ARBA00023015"/>
    </source>
</evidence>
<keyword evidence="6" id="KW-0805">Transcription regulation</keyword>
<reference evidence="14 15" key="1">
    <citation type="submission" date="2019-07" db="EMBL/GenBank/DDBJ databases">
        <title>Draft genome for Aliikangiella sp. M105.</title>
        <authorList>
            <person name="Wang G."/>
        </authorList>
    </citation>
    <scope>NUCLEOTIDE SEQUENCE [LARGE SCALE GENOMIC DNA]</scope>
    <source>
        <strain evidence="14 15">M105</strain>
    </source>
</reference>
<evidence type="ECO:0000256" key="8">
    <source>
        <dbReference type="ARBA" id="ARBA00023163"/>
    </source>
</evidence>
<evidence type="ECO:0000256" key="10">
    <source>
        <dbReference type="SAM" id="Phobius"/>
    </source>
</evidence>
<dbReference type="Gene3D" id="3.30.565.10">
    <property type="entry name" value="Histidine kinase-like ATPase, C-terminal domain"/>
    <property type="match status" value="1"/>
</dbReference>
<keyword evidence="3 9" id="KW-0597">Phosphoprotein</keyword>
<keyword evidence="10" id="KW-0812">Transmembrane</keyword>
<dbReference type="SMART" id="SM00388">
    <property type="entry name" value="HisKA"/>
    <property type="match status" value="1"/>
</dbReference>
<evidence type="ECO:0000259" key="13">
    <source>
        <dbReference type="PROSITE" id="PS50110"/>
    </source>
</evidence>